<evidence type="ECO:0000313" key="8">
    <source>
        <dbReference type="EMBL" id="PIZ18163.1"/>
    </source>
</evidence>
<proteinExistence type="predicted"/>
<evidence type="ECO:0000313" key="9">
    <source>
        <dbReference type="Proteomes" id="UP000229307"/>
    </source>
</evidence>
<feature type="transmembrane region" description="Helical" evidence="6">
    <location>
        <begin position="319"/>
        <end position="340"/>
    </location>
</feature>
<sequence length="417" mass="45704">MSIAFVGIGILLATKTLDVENFVKFSSLDVICFLVGMMTIVGMLKDVGFFNWIMMKLIRGAKGSATRFLTLLCVSSTLLACLVDEVTSIIFIAAIILEACDYFEVDPTPYIISSVLATNIGSSGTMLGNPIGILIGMRAGLTFESFIKWAFPVTMAALALTLLILRIWYRKDLLLLGAKMKEKLSSAAGTAGPGTAKIENKKDFKIGISIFVATILMIAFHHRIEVLCRFPQNTMLLAAPLIGAGVVMFWKAERARHYIEKDVDWWTLIFFMMLFAKAGTLRYTGVTDILANKIVAFSGSNITILIMIVLWISCFGSSILDNVVLVSAIIPVIQSFKAIGINVYPLWWALLFGGCFGGNITMVGSTANIVAIGMLEKQGRKQMKFFRWFRIGATVGVISTAVAGLLLLILFPFMPKH</sequence>
<feature type="transmembrane region" description="Helical" evidence="6">
    <location>
        <begin position="149"/>
        <end position="169"/>
    </location>
</feature>
<dbReference type="GO" id="GO:0016020">
    <property type="term" value="C:membrane"/>
    <property type="evidence" value="ECO:0007669"/>
    <property type="project" value="UniProtKB-SubCell"/>
</dbReference>
<organism evidence="8 9">
    <name type="scientific">Candidatus Desantisbacteria bacterium CG_4_10_14_0_8_um_filter_48_22</name>
    <dbReference type="NCBI Taxonomy" id="1974543"/>
    <lineage>
        <taxon>Bacteria</taxon>
        <taxon>Candidatus Desantisiibacteriota</taxon>
    </lineage>
</organism>
<reference evidence="9" key="1">
    <citation type="submission" date="2017-09" db="EMBL/GenBank/DDBJ databases">
        <title>Depth-based differentiation of microbial function through sediment-hosted aquifers and enrichment of novel symbionts in the deep terrestrial subsurface.</title>
        <authorList>
            <person name="Probst A.J."/>
            <person name="Ladd B."/>
            <person name="Jarett J.K."/>
            <person name="Geller-Mcgrath D.E."/>
            <person name="Sieber C.M.K."/>
            <person name="Emerson J.B."/>
            <person name="Anantharaman K."/>
            <person name="Thomas B.C."/>
            <person name="Malmstrom R."/>
            <person name="Stieglmeier M."/>
            <person name="Klingl A."/>
            <person name="Woyke T."/>
            <person name="Ryan C.M."/>
            <person name="Banfield J.F."/>
        </authorList>
    </citation>
    <scope>NUCLEOTIDE SEQUENCE [LARGE SCALE GENOMIC DNA]</scope>
</reference>
<feature type="transmembrane region" description="Helical" evidence="6">
    <location>
        <begin position="206"/>
        <end position="224"/>
    </location>
</feature>
<dbReference type="AlphaFoldDB" id="A0A2M7SFU8"/>
<dbReference type="EMBL" id="PFMR01000031">
    <property type="protein sequence ID" value="PIZ18163.1"/>
    <property type="molecule type" value="Genomic_DNA"/>
</dbReference>
<keyword evidence="2" id="KW-0813">Transport</keyword>
<feature type="transmembrane region" description="Helical" evidence="6">
    <location>
        <begin position="230"/>
        <end position="251"/>
    </location>
</feature>
<evidence type="ECO:0000256" key="5">
    <source>
        <dbReference type="ARBA" id="ARBA00023136"/>
    </source>
</evidence>
<keyword evidence="4 6" id="KW-1133">Transmembrane helix</keyword>
<evidence type="ECO:0000259" key="7">
    <source>
        <dbReference type="Pfam" id="PF03600"/>
    </source>
</evidence>
<dbReference type="GO" id="GO:0055085">
    <property type="term" value="P:transmembrane transport"/>
    <property type="evidence" value="ECO:0007669"/>
    <property type="project" value="InterPro"/>
</dbReference>
<comment type="subcellular location">
    <subcellularLocation>
        <location evidence="1">Membrane</location>
        <topology evidence="1">Multi-pass membrane protein</topology>
    </subcellularLocation>
</comment>
<protein>
    <recommendedName>
        <fullName evidence="7">Citrate transporter-like domain-containing protein</fullName>
    </recommendedName>
</protein>
<name>A0A2M7SFU8_9BACT</name>
<evidence type="ECO:0000256" key="3">
    <source>
        <dbReference type="ARBA" id="ARBA00022692"/>
    </source>
</evidence>
<feature type="transmembrane region" description="Helical" evidence="6">
    <location>
        <begin position="68"/>
        <end position="97"/>
    </location>
</feature>
<dbReference type="PANTHER" id="PTHR43568">
    <property type="entry name" value="P PROTEIN"/>
    <property type="match status" value="1"/>
</dbReference>
<feature type="domain" description="Citrate transporter-like" evidence="7">
    <location>
        <begin position="3"/>
        <end position="353"/>
    </location>
</feature>
<feature type="transmembrane region" description="Helical" evidence="6">
    <location>
        <begin position="28"/>
        <end position="47"/>
    </location>
</feature>
<keyword evidence="5 6" id="KW-0472">Membrane</keyword>
<keyword evidence="3 6" id="KW-0812">Transmembrane</keyword>
<evidence type="ECO:0000256" key="4">
    <source>
        <dbReference type="ARBA" id="ARBA00022989"/>
    </source>
</evidence>
<feature type="transmembrane region" description="Helical" evidence="6">
    <location>
        <begin position="391"/>
        <end position="414"/>
    </location>
</feature>
<feature type="transmembrane region" description="Helical" evidence="6">
    <location>
        <begin position="289"/>
        <end position="312"/>
    </location>
</feature>
<dbReference type="InterPro" id="IPR004680">
    <property type="entry name" value="Cit_transptr-like_dom"/>
</dbReference>
<dbReference type="Proteomes" id="UP000229307">
    <property type="component" value="Unassembled WGS sequence"/>
</dbReference>
<evidence type="ECO:0000256" key="2">
    <source>
        <dbReference type="ARBA" id="ARBA00022448"/>
    </source>
</evidence>
<comment type="caution">
    <text evidence="8">The sequence shown here is derived from an EMBL/GenBank/DDBJ whole genome shotgun (WGS) entry which is preliminary data.</text>
</comment>
<dbReference type="PANTHER" id="PTHR43568:SF1">
    <property type="entry name" value="P PROTEIN"/>
    <property type="match status" value="1"/>
</dbReference>
<accession>A0A2M7SFU8</accession>
<feature type="transmembrane region" description="Helical" evidence="6">
    <location>
        <begin position="263"/>
        <end position="283"/>
    </location>
</feature>
<evidence type="ECO:0000256" key="6">
    <source>
        <dbReference type="SAM" id="Phobius"/>
    </source>
</evidence>
<feature type="transmembrane region" description="Helical" evidence="6">
    <location>
        <begin position="346"/>
        <end position="370"/>
    </location>
</feature>
<dbReference type="InterPro" id="IPR051475">
    <property type="entry name" value="Diverse_Ion_Transporter"/>
</dbReference>
<evidence type="ECO:0000256" key="1">
    <source>
        <dbReference type="ARBA" id="ARBA00004141"/>
    </source>
</evidence>
<gene>
    <name evidence="8" type="ORF">COY52_00975</name>
</gene>
<dbReference type="Pfam" id="PF03600">
    <property type="entry name" value="CitMHS"/>
    <property type="match status" value="1"/>
</dbReference>